<dbReference type="InterPro" id="IPR001943">
    <property type="entry name" value="UVR_dom"/>
</dbReference>
<dbReference type="Pfam" id="PF02861">
    <property type="entry name" value="Clp_N"/>
    <property type="match status" value="1"/>
</dbReference>
<dbReference type="Gene3D" id="1.10.1780.10">
    <property type="entry name" value="Clp, N-terminal domain"/>
    <property type="match status" value="1"/>
</dbReference>
<dbReference type="PROSITE" id="PS00871">
    <property type="entry name" value="CLPAB_2"/>
    <property type="match status" value="1"/>
</dbReference>
<proteinExistence type="inferred from homology"/>
<evidence type="ECO:0000313" key="11">
    <source>
        <dbReference type="Proteomes" id="UP000051378"/>
    </source>
</evidence>
<dbReference type="PROSITE" id="PS51903">
    <property type="entry name" value="CLP_R"/>
    <property type="match status" value="1"/>
</dbReference>
<reference evidence="10 11" key="1">
    <citation type="journal article" date="2015" name="Genome Announc.">
        <title>Expanding the biotechnology potential of lactobacilli through comparative genomics of 213 strains and associated genera.</title>
        <authorList>
            <person name="Sun Z."/>
            <person name="Harris H.M."/>
            <person name="McCann A."/>
            <person name="Guo C."/>
            <person name="Argimon S."/>
            <person name="Zhang W."/>
            <person name="Yang X."/>
            <person name="Jeffery I.B."/>
            <person name="Cooney J.C."/>
            <person name="Kagawa T.F."/>
            <person name="Liu W."/>
            <person name="Song Y."/>
            <person name="Salvetti E."/>
            <person name="Wrobel A."/>
            <person name="Rasinkangas P."/>
            <person name="Parkhill J."/>
            <person name="Rea M.C."/>
            <person name="O'Sullivan O."/>
            <person name="Ritari J."/>
            <person name="Douillard F.P."/>
            <person name="Paul Ross R."/>
            <person name="Yang R."/>
            <person name="Briner A.E."/>
            <person name="Felis G.E."/>
            <person name="de Vos W.M."/>
            <person name="Barrangou R."/>
            <person name="Klaenhammer T.R."/>
            <person name="Caufield P.W."/>
            <person name="Cui Y."/>
            <person name="Zhang H."/>
            <person name="O'Toole P.W."/>
        </authorList>
    </citation>
    <scope>NUCLEOTIDE SEQUENCE [LARGE SCALE GENOMIC DNA]</scope>
    <source>
        <strain evidence="10 11">DSM 23037</strain>
    </source>
</reference>
<dbReference type="PRINTS" id="PR00300">
    <property type="entry name" value="CLPPROTEASEA"/>
</dbReference>
<evidence type="ECO:0000256" key="7">
    <source>
        <dbReference type="SAM" id="MobiDB-lite"/>
    </source>
</evidence>
<dbReference type="Proteomes" id="UP000051378">
    <property type="component" value="Unassembled WGS sequence"/>
</dbReference>
<dbReference type="PANTHER" id="PTHR11638:SF175">
    <property type="entry name" value="ATP-DEPENDENT CLP PROTEASE, ATP-BINDING SUBUNIT CLPC"/>
    <property type="match status" value="1"/>
</dbReference>
<dbReference type="OrthoDB" id="9803641at2"/>
<dbReference type="Gene3D" id="4.10.860.10">
    <property type="entry name" value="UVR domain"/>
    <property type="match status" value="1"/>
</dbReference>
<dbReference type="InterPro" id="IPR003593">
    <property type="entry name" value="AAA+_ATPase"/>
</dbReference>
<dbReference type="PROSITE" id="PS50151">
    <property type="entry name" value="UVR"/>
    <property type="match status" value="1"/>
</dbReference>
<dbReference type="InterPro" id="IPR004176">
    <property type="entry name" value="Clp_R_N"/>
</dbReference>
<evidence type="ECO:0000256" key="3">
    <source>
        <dbReference type="ARBA" id="ARBA00022840"/>
    </source>
</evidence>
<dbReference type="FunFam" id="3.40.50.300:FF:000025">
    <property type="entry name" value="ATP-dependent Clp protease subunit"/>
    <property type="match status" value="1"/>
</dbReference>
<feature type="region of interest" description="Disordered" evidence="7">
    <location>
        <begin position="816"/>
        <end position="839"/>
    </location>
</feature>
<dbReference type="PROSITE" id="PS00870">
    <property type="entry name" value="CLPAB_1"/>
    <property type="match status" value="1"/>
</dbReference>
<dbReference type="InterPro" id="IPR050130">
    <property type="entry name" value="ClpA_ClpB"/>
</dbReference>
<feature type="domain" description="UVR" evidence="8">
    <location>
        <begin position="435"/>
        <end position="470"/>
    </location>
</feature>
<dbReference type="Pfam" id="PF17871">
    <property type="entry name" value="AAA_lid_9"/>
    <property type="match status" value="1"/>
</dbReference>
<dbReference type="AlphaFoldDB" id="A0A0R2DM95"/>
<keyword evidence="3 6" id="KW-0067">ATP-binding</keyword>
<evidence type="ECO:0000256" key="5">
    <source>
        <dbReference type="PROSITE-ProRule" id="PRU01251"/>
    </source>
</evidence>
<comment type="caution">
    <text evidence="10">The sequence shown here is derived from an EMBL/GenBank/DDBJ whole genome shotgun (WGS) entry which is preliminary data.</text>
</comment>
<dbReference type="InterPro" id="IPR001270">
    <property type="entry name" value="ClpA/B"/>
</dbReference>
<protein>
    <submittedName>
        <fullName evidence="10">ATP-binding protein</fullName>
    </submittedName>
</protein>
<dbReference type="InterPro" id="IPR018368">
    <property type="entry name" value="ClpA/B_CS1"/>
</dbReference>
<comment type="similarity">
    <text evidence="6">Belongs to the ClpA/ClpB family.</text>
</comment>
<keyword evidence="1 5" id="KW-0677">Repeat</keyword>
<dbReference type="SUPFAM" id="SSF81923">
    <property type="entry name" value="Double Clp-N motif"/>
    <property type="match status" value="1"/>
</dbReference>
<dbReference type="InterPro" id="IPR003959">
    <property type="entry name" value="ATPase_AAA_core"/>
</dbReference>
<dbReference type="CDD" id="cd19499">
    <property type="entry name" value="RecA-like_ClpB_Hsp104-like"/>
    <property type="match status" value="1"/>
</dbReference>
<name>A0A0R2DM95_9LACO</name>
<dbReference type="SMART" id="SM00382">
    <property type="entry name" value="AAA"/>
    <property type="match status" value="2"/>
</dbReference>
<dbReference type="STRING" id="1423744.FC86_GL000397"/>
<evidence type="ECO:0000256" key="4">
    <source>
        <dbReference type="ARBA" id="ARBA00023186"/>
    </source>
</evidence>
<sequence>MENMFTDSAKVALTISQEQATYFKHRVIGTEHLLLGLVMESHGTAGHLLRELGVSTTDIREEIETYTGYGVELSTPVKGEFLPYSPRAKQVMTLSGQIAKQLGADKVGTEHLLMALVQNENVLSGKILKNLGFSLSRIYQELLQQLGIQDNENFKKPELSTSKTQSKRQQAVKTKTPTLDKLANNLNDKVKQGQVDPVIGRNSETHRVIQILSRRTKNNPVLVGDPGVGKTAIAEDLAAKIEAGQVPAILKKKRVMSLDMGSLVAGTKYRGEFEDRLKKVMDEIKQDGEVILFIDELHTLIGAGGAEGAIDASNILKPSLARGDIQVIGATTYDEYQKYIEKDSALERRFAQVKVSEPTIKETEQILAGLKKTYENFHKVTIAQDAIDAAVEMSQRYITNRFLPDKAIDLIDEAAAKVKIEGFEESEDQQIIPLEKELEDLLNQKDKAIFDQDFEQAAKLRYQETQLRQTIYKMTEEKVKAQQARQQVTREDVAEVISTWTKIPLTQLDSNEKTRLLDLEKELHQEVIGQNDAVMAVSKAIRRARAGIKDPNRPIGSFLFLGPTGVGKTQLAKVLAKTMFGSTDNLIRVDMSELSESYSSSKLVGSAPGYVGYEEGGQLSEQVRQNPYSVVLLDEVEKAHPDIFNLLLQVLDDGYLTDAKGRRIDFRNTIIIMTSNLGARAMKIDKTVGFSSNEDEQRQAQLTSKIKQATQEFFTPEFLNRIDETIIFQELQKPQLRQIVTLMLEDLKSRLSEQQIKLSVSTPALDTILEAGFDVENGARPIRRAIQDKLENELSDQLLRQDIKSGDLVKIGSSKNGLTFKTAPQSQVESAQKDDKVHN</sequence>
<evidence type="ECO:0000256" key="1">
    <source>
        <dbReference type="ARBA" id="ARBA00022737"/>
    </source>
</evidence>
<dbReference type="CDD" id="cd00009">
    <property type="entry name" value="AAA"/>
    <property type="match status" value="1"/>
</dbReference>
<dbReference type="PANTHER" id="PTHR11638">
    <property type="entry name" value="ATP-DEPENDENT CLP PROTEASE"/>
    <property type="match status" value="1"/>
</dbReference>
<evidence type="ECO:0000259" key="8">
    <source>
        <dbReference type="PROSITE" id="PS50151"/>
    </source>
</evidence>
<dbReference type="GO" id="GO:0034605">
    <property type="term" value="P:cellular response to heat"/>
    <property type="evidence" value="ECO:0007669"/>
    <property type="project" value="TreeGrafter"/>
</dbReference>
<dbReference type="Gene3D" id="1.10.8.60">
    <property type="match status" value="2"/>
</dbReference>
<dbReference type="EMBL" id="AYZL01000016">
    <property type="protein sequence ID" value="KRN04299.1"/>
    <property type="molecule type" value="Genomic_DNA"/>
</dbReference>
<keyword evidence="2 6" id="KW-0547">Nucleotide-binding</keyword>
<evidence type="ECO:0000256" key="2">
    <source>
        <dbReference type="ARBA" id="ARBA00022741"/>
    </source>
</evidence>
<feature type="domain" description="Clp R" evidence="9">
    <location>
        <begin position="1"/>
        <end position="148"/>
    </location>
</feature>
<evidence type="ECO:0000259" key="9">
    <source>
        <dbReference type="PROSITE" id="PS51903"/>
    </source>
</evidence>
<dbReference type="SUPFAM" id="SSF52540">
    <property type="entry name" value="P-loop containing nucleoside triphosphate hydrolases"/>
    <property type="match status" value="2"/>
</dbReference>
<dbReference type="InterPro" id="IPR028299">
    <property type="entry name" value="ClpA/B_CS2"/>
</dbReference>
<dbReference type="Pfam" id="PF00004">
    <property type="entry name" value="AAA"/>
    <property type="match status" value="1"/>
</dbReference>
<organism evidence="10 11">
    <name type="scientific">Holzapfeliella floricola DSM 23037 = JCM 16512</name>
    <dbReference type="NCBI Taxonomy" id="1423744"/>
    <lineage>
        <taxon>Bacteria</taxon>
        <taxon>Bacillati</taxon>
        <taxon>Bacillota</taxon>
        <taxon>Bacilli</taxon>
        <taxon>Lactobacillales</taxon>
        <taxon>Lactobacillaceae</taxon>
        <taxon>Holzapfeliella</taxon>
    </lineage>
</organism>
<dbReference type="Pfam" id="PF07724">
    <property type="entry name" value="AAA_2"/>
    <property type="match status" value="1"/>
</dbReference>
<dbReference type="GO" id="GO:0005737">
    <property type="term" value="C:cytoplasm"/>
    <property type="evidence" value="ECO:0007669"/>
    <property type="project" value="TreeGrafter"/>
</dbReference>
<feature type="compositionally biased region" description="Polar residues" evidence="7">
    <location>
        <begin position="816"/>
        <end position="830"/>
    </location>
</feature>
<dbReference type="InterPro" id="IPR041546">
    <property type="entry name" value="ClpA/ClpB_AAA_lid"/>
</dbReference>
<evidence type="ECO:0000313" key="10">
    <source>
        <dbReference type="EMBL" id="KRN04299.1"/>
    </source>
</evidence>
<dbReference type="InterPro" id="IPR027417">
    <property type="entry name" value="P-loop_NTPase"/>
</dbReference>
<keyword evidence="4 6" id="KW-0143">Chaperone</keyword>
<dbReference type="PATRIC" id="fig|1423744.4.peg.408"/>
<dbReference type="FunFam" id="3.40.50.300:FF:000010">
    <property type="entry name" value="Chaperone clpB 1, putative"/>
    <property type="match status" value="1"/>
</dbReference>
<keyword evidence="11" id="KW-1185">Reference proteome</keyword>
<dbReference type="Pfam" id="PF10431">
    <property type="entry name" value="ClpB_D2-small"/>
    <property type="match status" value="1"/>
</dbReference>
<dbReference type="GO" id="GO:0016887">
    <property type="term" value="F:ATP hydrolysis activity"/>
    <property type="evidence" value="ECO:0007669"/>
    <property type="project" value="InterPro"/>
</dbReference>
<dbReference type="Gene3D" id="3.40.50.300">
    <property type="entry name" value="P-loop containing nucleotide triphosphate hydrolases"/>
    <property type="match status" value="2"/>
</dbReference>
<dbReference type="InterPro" id="IPR019489">
    <property type="entry name" value="Clp_ATPase_C"/>
</dbReference>
<dbReference type="RefSeq" id="WP_056974567.1">
    <property type="nucleotide sequence ID" value="NZ_AYZL01000016.1"/>
</dbReference>
<gene>
    <name evidence="10" type="ORF">FC86_GL000397</name>
</gene>
<dbReference type="GO" id="GO:0005524">
    <property type="term" value="F:ATP binding"/>
    <property type="evidence" value="ECO:0007669"/>
    <property type="project" value="UniProtKB-KW"/>
</dbReference>
<dbReference type="SMART" id="SM01086">
    <property type="entry name" value="ClpB_D2-small"/>
    <property type="match status" value="1"/>
</dbReference>
<accession>A0A0R2DM95</accession>
<evidence type="ECO:0000256" key="6">
    <source>
        <dbReference type="RuleBase" id="RU004432"/>
    </source>
</evidence>
<dbReference type="InterPro" id="IPR036628">
    <property type="entry name" value="Clp_N_dom_sf"/>
</dbReference>